<dbReference type="AlphaFoldDB" id="C0GJH0"/>
<dbReference type="InterPro" id="IPR001172">
    <property type="entry name" value="FliN_T3SS_HrcQb"/>
</dbReference>
<dbReference type="PRINTS" id="PR00956">
    <property type="entry name" value="FLGMOTORFLIN"/>
</dbReference>
<dbReference type="GO" id="GO:0009425">
    <property type="term" value="C:bacterial-type flagellum basal body"/>
    <property type="evidence" value="ECO:0007669"/>
    <property type="project" value="InterPro"/>
</dbReference>
<dbReference type="PANTHER" id="PTHR43484:SF1">
    <property type="entry name" value="FLAGELLAR MOTOR SWITCH PROTEIN FLIN"/>
    <property type="match status" value="1"/>
</dbReference>
<dbReference type="GO" id="GO:0071973">
    <property type="term" value="P:bacterial-type flagellum-dependent cell motility"/>
    <property type="evidence" value="ECO:0007669"/>
    <property type="project" value="InterPro"/>
</dbReference>
<dbReference type="GO" id="GO:0003774">
    <property type="term" value="F:cytoskeletal motor activity"/>
    <property type="evidence" value="ECO:0007669"/>
    <property type="project" value="InterPro"/>
</dbReference>
<dbReference type="OrthoDB" id="9773459at2"/>
<gene>
    <name evidence="9" type="ORF">DealDRAFT_2629</name>
</gene>
<comment type="caution">
    <text evidence="9">The sequence shown here is derived from an EMBL/GenBank/DDBJ whole genome shotgun (WGS) entry which is preliminary data.</text>
</comment>
<feature type="region of interest" description="Disordered" evidence="7">
    <location>
        <begin position="18"/>
        <end position="48"/>
    </location>
</feature>
<comment type="subcellular location">
    <subcellularLocation>
        <location evidence="1">Cell membrane</location>
        <topology evidence="1">Peripheral membrane protein</topology>
        <orientation evidence="1">Cytoplasmic side</orientation>
    </subcellularLocation>
</comment>
<keyword evidence="4" id="KW-0145">Chemotaxis</keyword>
<dbReference type="InterPro" id="IPR051469">
    <property type="entry name" value="FliN/MopA/SpaO"/>
</dbReference>
<dbReference type="eggNOG" id="COG1886">
    <property type="taxonomic scope" value="Bacteria"/>
</dbReference>
<dbReference type="RefSeq" id="WP_008518224.1">
    <property type="nucleotide sequence ID" value="NZ_ACJM01000016.1"/>
</dbReference>
<name>C0GJH0_DETAL</name>
<dbReference type="InterPro" id="IPR001543">
    <property type="entry name" value="FliN-like_C"/>
</dbReference>
<evidence type="ECO:0000256" key="2">
    <source>
        <dbReference type="ARBA" id="ARBA00009226"/>
    </source>
</evidence>
<dbReference type="GO" id="GO:0005886">
    <property type="term" value="C:plasma membrane"/>
    <property type="evidence" value="ECO:0007669"/>
    <property type="project" value="UniProtKB-SubCell"/>
</dbReference>
<dbReference type="PANTHER" id="PTHR43484">
    <property type="match status" value="1"/>
</dbReference>
<evidence type="ECO:0000256" key="3">
    <source>
        <dbReference type="ARBA" id="ARBA00022475"/>
    </source>
</evidence>
<reference evidence="9 10" key="1">
    <citation type="submission" date="2009-02" db="EMBL/GenBank/DDBJ databases">
        <title>Sequencing of the draft genome and assembly of Dethiobacter alkaliphilus AHT 1.</title>
        <authorList>
            <consortium name="US DOE Joint Genome Institute (JGI-PGF)"/>
            <person name="Lucas S."/>
            <person name="Copeland A."/>
            <person name="Lapidus A."/>
            <person name="Glavina del Rio T."/>
            <person name="Dalin E."/>
            <person name="Tice H."/>
            <person name="Bruce D."/>
            <person name="Goodwin L."/>
            <person name="Pitluck S."/>
            <person name="Larimer F."/>
            <person name="Land M.L."/>
            <person name="Hauser L."/>
            <person name="Muyzer G."/>
        </authorList>
    </citation>
    <scope>NUCLEOTIDE SEQUENCE [LARGE SCALE GENOMIC DNA]</scope>
    <source>
        <strain evidence="9 10">AHT 1</strain>
    </source>
</reference>
<accession>C0GJH0</accession>
<keyword evidence="3" id="KW-1003">Cell membrane</keyword>
<dbReference type="InterPro" id="IPR036429">
    <property type="entry name" value="SpoA-like_sf"/>
</dbReference>
<evidence type="ECO:0000313" key="9">
    <source>
        <dbReference type="EMBL" id="EEG76517.1"/>
    </source>
</evidence>
<dbReference type="Pfam" id="PF01052">
    <property type="entry name" value="FliMN_C"/>
    <property type="match status" value="1"/>
</dbReference>
<dbReference type="Proteomes" id="UP000006443">
    <property type="component" value="Unassembled WGS sequence"/>
</dbReference>
<evidence type="ECO:0000313" key="10">
    <source>
        <dbReference type="Proteomes" id="UP000006443"/>
    </source>
</evidence>
<keyword evidence="6" id="KW-0472">Membrane</keyword>
<evidence type="ECO:0000259" key="8">
    <source>
        <dbReference type="Pfam" id="PF01052"/>
    </source>
</evidence>
<comment type="similarity">
    <text evidence="2">Belongs to the FliN/MopA/SpaO family.</text>
</comment>
<keyword evidence="10" id="KW-1185">Reference proteome</keyword>
<evidence type="ECO:0000256" key="7">
    <source>
        <dbReference type="SAM" id="MobiDB-lite"/>
    </source>
</evidence>
<keyword evidence="5" id="KW-0283">Flagellar rotation</keyword>
<evidence type="ECO:0000256" key="4">
    <source>
        <dbReference type="ARBA" id="ARBA00022500"/>
    </source>
</evidence>
<evidence type="ECO:0000256" key="6">
    <source>
        <dbReference type="ARBA" id="ARBA00023136"/>
    </source>
</evidence>
<dbReference type="SUPFAM" id="SSF101801">
    <property type="entry name" value="Surface presentation of antigens (SPOA)"/>
    <property type="match status" value="1"/>
</dbReference>
<dbReference type="EMBL" id="ACJM01000016">
    <property type="protein sequence ID" value="EEG76517.1"/>
    <property type="molecule type" value="Genomic_DNA"/>
</dbReference>
<proteinExistence type="inferred from homology"/>
<evidence type="ECO:0000256" key="5">
    <source>
        <dbReference type="ARBA" id="ARBA00022779"/>
    </source>
</evidence>
<feature type="domain" description="Flagellar motor switch protein FliN-like C-terminal" evidence="8">
    <location>
        <begin position="72"/>
        <end position="139"/>
    </location>
</feature>
<feature type="compositionally biased region" description="Basic and acidic residues" evidence="7">
    <location>
        <begin position="18"/>
        <end position="39"/>
    </location>
</feature>
<dbReference type="Gene3D" id="2.30.330.10">
    <property type="entry name" value="SpoA-like"/>
    <property type="match status" value="1"/>
</dbReference>
<organism evidence="9 10">
    <name type="scientific">Dethiobacter alkaliphilus AHT 1</name>
    <dbReference type="NCBI Taxonomy" id="555088"/>
    <lineage>
        <taxon>Bacteria</taxon>
        <taxon>Bacillati</taxon>
        <taxon>Bacillota</taxon>
        <taxon>Dethiobacteria</taxon>
        <taxon>Dethiobacterales</taxon>
        <taxon>Dethiobacteraceae</taxon>
        <taxon>Dethiobacter</taxon>
    </lineage>
</organism>
<evidence type="ECO:0000256" key="1">
    <source>
        <dbReference type="ARBA" id="ARBA00004413"/>
    </source>
</evidence>
<protein>
    <submittedName>
        <fullName evidence="9">Surface presentation of antigens (SPOA) protein</fullName>
    </submittedName>
</protein>
<dbReference type="GO" id="GO:0006935">
    <property type="term" value="P:chemotaxis"/>
    <property type="evidence" value="ECO:0007669"/>
    <property type="project" value="UniProtKB-KW"/>
</dbReference>
<sequence length="150" mass="16266">MSSSFLSQQEIEKLIDRLHPDLADEVKQEKEGSQPKQEEPPAAPAEEVERVEFPEFVQAPQGAKERGVNFFESVPVTLDLELGAATLTVREILALQKDSIIRLDKLAGENAALCVNGKPLASGEVVVINDNFGFRVAEVGGSSANPPKKE</sequence>
<dbReference type="STRING" id="555088.DealDRAFT_2629"/>